<name>A0A5S3YZD1_9GAMM</name>
<keyword evidence="6 10" id="KW-0378">Hydrolase</keyword>
<protein>
    <recommendedName>
        <fullName evidence="10">UDP-2,3-diacylglucosamine hydrolase</fullName>
        <ecNumber evidence="10">3.6.1.54</ecNumber>
    </recommendedName>
    <alternativeName>
        <fullName evidence="10">UDP-2,3-diacylglucosamine diphosphatase</fullName>
    </alternativeName>
</protein>
<feature type="binding site" evidence="10">
    <location>
        <position position="199"/>
    </location>
    <ligand>
        <name>Mn(2+)</name>
        <dbReference type="ChEBI" id="CHEBI:29035"/>
        <label>1</label>
    </ligand>
</feature>
<dbReference type="EC" id="3.6.1.54" evidence="10"/>
<feature type="binding site" evidence="10">
    <location>
        <position position="9"/>
    </location>
    <ligand>
        <name>Mn(2+)</name>
        <dbReference type="ChEBI" id="CHEBI:29035"/>
        <label>1</label>
    </ligand>
</feature>
<feature type="binding site" evidence="10">
    <location>
        <position position="43"/>
    </location>
    <ligand>
        <name>Mn(2+)</name>
        <dbReference type="ChEBI" id="CHEBI:29035"/>
        <label>1</label>
    </ligand>
</feature>
<evidence type="ECO:0000256" key="2">
    <source>
        <dbReference type="ARBA" id="ARBA00022516"/>
    </source>
</evidence>
<reference evidence="12 13" key="1">
    <citation type="submission" date="2017-12" db="EMBL/GenBank/DDBJ databases">
        <authorList>
            <person name="Paulsen S."/>
            <person name="Gram L.K."/>
        </authorList>
    </citation>
    <scope>NUCLEOTIDE SEQUENCE [LARGE SCALE GENOMIC DNA]</scope>
    <source>
        <strain evidence="12 13">S2897</strain>
    </source>
</reference>
<dbReference type="InterPro" id="IPR004843">
    <property type="entry name" value="Calcineurin-like_PHP"/>
</dbReference>
<dbReference type="GO" id="GO:0008758">
    <property type="term" value="F:UDP-2,3-diacylglucosamine hydrolase activity"/>
    <property type="evidence" value="ECO:0007669"/>
    <property type="project" value="UniProtKB-UniRule"/>
</dbReference>
<feature type="binding site" evidence="10">
    <location>
        <position position="43"/>
    </location>
    <ligand>
        <name>Mn(2+)</name>
        <dbReference type="ChEBI" id="CHEBI:29035"/>
        <label>2</label>
    </ligand>
</feature>
<keyword evidence="2 10" id="KW-0444">Lipid biosynthesis</keyword>
<proteinExistence type="inferred from homology"/>
<evidence type="ECO:0000256" key="6">
    <source>
        <dbReference type="ARBA" id="ARBA00022801"/>
    </source>
</evidence>
<keyword evidence="5 10" id="KW-0479">Metal-binding</keyword>
<dbReference type="RefSeq" id="WP_138549130.1">
    <property type="nucleotide sequence ID" value="NZ_PNCG01000030.1"/>
</dbReference>
<comment type="similarity">
    <text evidence="10">Belongs to the LpxH family.</text>
</comment>
<dbReference type="GO" id="GO:0030145">
    <property type="term" value="F:manganese ion binding"/>
    <property type="evidence" value="ECO:0007669"/>
    <property type="project" value="UniProtKB-UniRule"/>
</dbReference>
<feature type="binding site" evidence="10">
    <location>
        <position position="166"/>
    </location>
    <ligand>
        <name>substrate</name>
    </ligand>
</feature>
<dbReference type="NCBIfam" id="NF003743">
    <property type="entry name" value="PRK05340.1"/>
    <property type="match status" value="1"/>
</dbReference>
<feature type="binding site" evidence="10">
    <location>
        <position position="197"/>
    </location>
    <ligand>
        <name>Mn(2+)</name>
        <dbReference type="ChEBI" id="CHEBI:29035"/>
        <label>2</label>
    </ligand>
</feature>
<evidence type="ECO:0000256" key="1">
    <source>
        <dbReference type="ARBA" id="ARBA00022475"/>
    </source>
</evidence>
<dbReference type="PANTHER" id="PTHR34990:SF1">
    <property type="entry name" value="UDP-2,3-DIACYLGLUCOSAMINE HYDROLASE"/>
    <property type="match status" value="1"/>
</dbReference>
<dbReference type="EMBL" id="PNCG01000030">
    <property type="protein sequence ID" value="TMP85383.1"/>
    <property type="molecule type" value="Genomic_DNA"/>
</dbReference>
<comment type="cofactor">
    <cofactor evidence="10">
        <name>Mn(2+)</name>
        <dbReference type="ChEBI" id="CHEBI:29035"/>
    </cofactor>
    <text evidence="10">Binds 2 Mn(2+) ions per subunit in a binuclear metal center.</text>
</comment>
<comment type="caution">
    <text evidence="12">The sequence shown here is derived from an EMBL/GenBank/DDBJ whole genome shotgun (WGS) entry which is preliminary data.</text>
</comment>
<feature type="binding site" evidence="10">
    <location>
        <position position="116"/>
    </location>
    <ligand>
        <name>Mn(2+)</name>
        <dbReference type="ChEBI" id="CHEBI:29035"/>
        <label>2</label>
    </ligand>
</feature>
<gene>
    <name evidence="10" type="primary">lpxH</name>
    <name evidence="12" type="ORF">CWC05_18815</name>
</gene>
<dbReference type="NCBIfam" id="TIGR01854">
    <property type="entry name" value="lipid_A_lpxH"/>
    <property type="match status" value="1"/>
</dbReference>
<dbReference type="GO" id="GO:0009245">
    <property type="term" value="P:lipid A biosynthetic process"/>
    <property type="evidence" value="ECO:0007669"/>
    <property type="project" value="UniProtKB-UniRule"/>
</dbReference>
<feature type="binding site" evidence="10">
    <location>
        <position position="169"/>
    </location>
    <ligand>
        <name>substrate</name>
    </ligand>
</feature>
<evidence type="ECO:0000256" key="4">
    <source>
        <dbReference type="ARBA" id="ARBA00022556"/>
    </source>
</evidence>
<comment type="function">
    <text evidence="10">Hydrolyzes the pyrophosphate bond of UDP-2,3-diacylglucosamine to yield 2,3-diacylglucosamine 1-phosphate (lipid X) and UMP by catalyzing the attack of water at the alpha-P atom. Involved in the biosynthesis of lipid A, a phosphorylated glycolipid that anchors the lipopolysaccharide to the outer membrane of the cell.</text>
</comment>
<sequence>MSRTLFIADLHLSSNQPEITDAFFDFLDKEIDQQVDALYILGDFFEVWVGDDASDAFSDDIAARLKQLADQGIAIYFTHGNRDFLLGQRYAQKAGMTLLAEQTVIDLYGTQVLLLHGDEMCTQDLEYQRFRRKSRGWWWPRLMLAMPLWYRRRVAKKARAKSKQSQQHKATEILDVERSAVLDTFSKHQVRIMIHGHTHRPAMHHYSQEQTRIVLGDWYEQSSFLVVDKQHMRLHYGDHADTLTQWQHAD</sequence>
<feature type="binding site" evidence="10">
    <location>
        <position position="162"/>
    </location>
    <ligand>
        <name>substrate</name>
    </ligand>
</feature>
<dbReference type="Gene3D" id="3.60.21.10">
    <property type="match status" value="1"/>
</dbReference>
<dbReference type="HAMAP" id="MF_00575">
    <property type="entry name" value="LpxH"/>
    <property type="match status" value="1"/>
</dbReference>
<keyword evidence="4 10" id="KW-0441">Lipid A biosynthesis</keyword>
<dbReference type="InterPro" id="IPR010138">
    <property type="entry name" value="UDP-diacylglucosamine_Hdrlase"/>
</dbReference>
<evidence type="ECO:0000259" key="11">
    <source>
        <dbReference type="Pfam" id="PF00149"/>
    </source>
</evidence>
<dbReference type="Proteomes" id="UP000305874">
    <property type="component" value="Unassembled WGS sequence"/>
</dbReference>
<evidence type="ECO:0000256" key="9">
    <source>
        <dbReference type="ARBA" id="ARBA00023211"/>
    </source>
</evidence>
<keyword evidence="7 10" id="KW-0443">Lipid metabolism</keyword>
<feature type="binding site" evidence="10">
    <location>
        <position position="81"/>
    </location>
    <ligand>
        <name>Mn(2+)</name>
        <dbReference type="ChEBI" id="CHEBI:29035"/>
        <label>2</label>
    </ligand>
</feature>
<dbReference type="InterPro" id="IPR029052">
    <property type="entry name" value="Metallo-depent_PP-like"/>
</dbReference>
<evidence type="ECO:0000313" key="12">
    <source>
        <dbReference type="EMBL" id="TMP85383.1"/>
    </source>
</evidence>
<dbReference type="SUPFAM" id="SSF56300">
    <property type="entry name" value="Metallo-dependent phosphatases"/>
    <property type="match status" value="1"/>
</dbReference>
<evidence type="ECO:0000256" key="8">
    <source>
        <dbReference type="ARBA" id="ARBA00023136"/>
    </source>
</evidence>
<dbReference type="Pfam" id="PF00149">
    <property type="entry name" value="Metallophos"/>
    <property type="match status" value="1"/>
</dbReference>
<reference evidence="13" key="2">
    <citation type="submission" date="2019-06" db="EMBL/GenBank/DDBJ databases">
        <title>Co-occurence of chitin degradation, pigmentation and bioactivity in marine Pseudoalteromonas.</title>
        <authorList>
            <person name="Sonnenschein E.C."/>
            <person name="Bech P.K."/>
        </authorList>
    </citation>
    <scope>NUCLEOTIDE SEQUENCE [LARGE SCALE GENOMIC DNA]</scope>
    <source>
        <strain evidence="13">S2897</strain>
    </source>
</reference>
<keyword evidence="3 10" id="KW-0997">Cell inner membrane</keyword>
<feature type="binding site" evidence="10">
    <location>
        <position position="11"/>
    </location>
    <ligand>
        <name>Mn(2+)</name>
        <dbReference type="ChEBI" id="CHEBI:29035"/>
        <label>1</label>
    </ligand>
</feature>
<keyword evidence="8 10" id="KW-0472">Membrane</keyword>
<dbReference type="AlphaFoldDB" id="A0A5S3YZD1"/>
<evidence type="ECO:0000256" key="3">
    <source>
        <dbReference type="ARBA" id="ARBA00022519"/>
    </source>
</evidence>
<evidence type="ECO:0000256" key="7">
    <source>
        <dbReference type="ARBA" id="ARBA00023098"/>
    </source>
</evidence>
<dbReference type="UniPathway" id="UPA00359">
    <property type="reaction ID" value="UER00480"/>
</dbReference>
<dbReference type="GO" id="GO:0005737">
    <property type="term" value="C:cytoplasm"/>
    <property type="evidence" value="ECO:0007669"/>
    <property type="project" value="InterPro"/>
</dbReference>
<dbReference type="GO" id="GO:0019897">
    <property type="term" value="C:extrinsic component of plasma membrane"/>
    <property type="evidence" value="ECO:0007669"/>
    <property type="project" value="UniProtKB-UniRule"/>
</dbReference>
<evidence type="ECO:0000256" key="5">
    <source>
        <dbReference type="ARBA" id="ARBA00022723"/>
    </source>
</evidence>
<evidence type="ECO:0000313" key="13">
    <source>
        <dbReference type="Proteomes" id="UP000305874"/>
    </source>
</evidence>
<dbReference type="PANTHER" id="PTHR34990">
    <property type="entry name" value="UDP-2,3-DIACYLGLUCOSAMINE HYDROLASE-RELATED"/>
    <property type="match status" value="1"/>
</dbReference>
<feature type="domain" description="Calcineurin-like phosphoesterase" evidence="11">
    <location>
        <begin position="3"/>
        <end position="201"/>
    </location>
</feature>
<evidence type="ECO:0000256" key="10">
    <source>
        <dbReference type="HAMAP-Rule" id="MF_00575"/>
    </source>
</evidence>
<dbReference type="CDD" id="cd07398">
    <property type="entry name" value="MPP_YbbF-LpxH"/>
    <property type="match status" value="1"/>
</dbReference>
<dbReference type="InterPro" id="IPR043461">
    <property type="entry name" value="LpxH-like"/>
</dbReference>
<comment type="catalytic activity">
    <reaction evidence="10">
        <text>UDP-2-N,3-O-bis[(3R)-3-hydroxytetradecanoyl]-alpha-D-glucosamine + H2O = 2-N,3-O-bis[(3R)-3-hydroxytetradecanoyl]-alpha-D-glucosaminyl 1-phosphate + UMP + 2 H(+)</text>
        <dbReference type="Rhea" id="RHEA:25213"/>
        <dbReference type="ChEBI" id="CHEBI:15377"/>
        <dbReference type="ChEBI" id="CHEBI:15378"/>
        <dbReference type="ChEBI" id="CHEBI:57865"/>
        <dbReference type="ChEBI" id="CHEBI:57957"/>
        <dbReference type="ChEBI" id="CHEBI:78847"/>
        <dbReference type="EC" id="3.6.1.54"/>
    </reaction>
</comment>
<feature type="binding site" evidence="10">
    <location>
        <position position="197"/>
    </location>
    <ligand>
        <name>substrate</name>
    </ligand>
</feature>
<organism evidence="12 13">
    <name type="scientific">Pseudoalteromonas ruthenica</name>
    <dbReference type="NCBI Taxonomy" id="151081"/>
    <lineage>
        <taxon>Bacteria</taxon>
        <taxon>Pseudomonadati</taxon>
        <taxon>Pseudomonadota</taxon>
        <taxon>Gammaproteobacteria</taxon>
        <taxon>Alteromonadales</taxon>
        <taxon>Pseudoalteromonadaceae</taxon>
        <taxon>Pseudoalteromonas</taxon>
    </lineage>
</organism>
<keyword evidence="9 10" id="KW-0464">Manganese</keyword>
<accession>A0A5S3YZD1</accession>
<comment type="subcellular location">
    <subcellularLocation>
        <location evidence="10">Cell inner membrane</location>
        <topology evidence="10">Peripheral membrane protein</topology>
        <orientation evidence="10">Cytoplasmic side</orientation>
    </subcellularLocation>
</comment>
<feature type="binding site" evidence="10">
    <location>
        <begin position="81"/>
        <end position="82"/>
    </location>
    <ligand>
        <name>substrate</name>
    </ligand>
</feature>
<feature type="binding site" evidence="10">
    <location>
        <position position="124"/>
    </location>
    <ligand>
        <name>substrate</name>
    </ligand>
</feature>
<comment type="pathway">
    <text evidence="10">Glycolipid biosynthesis; lipid IV(A) biosynthesis; lipid IV(A) from (3R)-3-hydroxytetradecanoyl-[acyl-carrier-protein] and UDP-N-acetyl-alpha-D-glucosamine: step 4/6.</text>
</comment>
<keyword evidence="1 10" id="KW-1003">Cell membrane</keyword>